<organism evidence="9">
    <name type="scientific">Timema shepardi</name>
    <name type="common">Walking stick</name>
    <dbReference type="NCBI Taxonomy" id="629360"/>
    <lineage>
        <taxon>Eukaryota</taxon>
        <taxon>Metazoa</taxon>
        <taxon>Ecdysozoa</taxon>
        <taxon>Arthropoda</taxon>
        <taxon>Hexapoda</taxon>
        <taxon>Insecta</taxon>
        <taxon>Pterygota</taxon>
        <taxon>Neoptera</taxon>
        <taxon>Polyneoptera</taxon>
        <taxon>Phasmatodea</taxon>
        <taxon>Timematodea</taxon>
        <taxon>Timematoidea</taxon>
        <taxon>Timematidae</taxon>
        <taxon>Timema</taxon>
    </lineage>
</organism>
<dbReference type="GO" id="GO:0004527">
    <property type="term" value="F:exonuclease activity"/>
    <property type="evidence" value="ECO:0007669"/>
    <property type="project" value="UniProtKB-KW"/>
</dbReference>
<feature type="compositionally biased region" description="Basic residues" evidence="7">
    <location>
        <begin position="282"/>
        <end position="291"/>
    </location>
</feature>
<comment type="similarity">
    <text evidence="2">Belongs to the REXO1/REXO3 family.</text>
</comment>
<evidence type="ECO:0000313" key="9">
    <source>
        <dbReference type="EMBL" id="CAD7257331.1"/>
    </source>
</evidence>
<feature type="compositionally biased region" description="Polar residues" evidence="7">
    <location>
        <begin position="501"/>
        <end position="514"/>
    </location>
</feature>
<accession>A0A7R9ANI3</accession>
<reference evidence="9" key="1">
    <citation type="submission" date="2020-11" db="EMBL/GenBank/DDBJ databases">
        <authorList>
            <person name="Tran Van P."/>
        </authorList>
    </citation>
    <scope>NUCLEOTIDE SEQUENCE</scope>
</reference>
<feature type="compositionally biased region" description="Basic and acidic residues" evidence="7">
    <location>
        <begin position="180"/>
        <end position="189"/>
    </location>
</feature>
<keyword evidence="5" id="KW-0269">Exonuclease</keyword>
<dbReference type="Pfam" id="PF00929">
    <property type="entry name" value="RNase_T"/>
    <property type="match status" value="1"/>
</dbReference>
<evidence type="ECO:0000256" key="6">
    <source>
        <dbReference type="ARBA" id="ARBA00023242"/>
    </source>
</evidence>
<dbReference type="CDD" id="cd06145">
    <property type="entry name" value="REX1_like"/>
    <property type="match status" value="1"/>
</dbReference>
<dbReference type="GO" id="GO:0010629">
    <property type="term" value="P:negative regulation of gene expression"/>
    <property type="evidence" value="ECO:0007669"/>
    <property type="project" value="UniProtKB-ARBA"/>
</dbReference>
<evidence type="ECO:0000256" key="1">
    <source>
        <dbReference type="ARBA" id="ARBA00004123"/>
    </source>
</evidence>
<feature type="compositionally biased region" description="Low complexity" evidence="7">
    <location>
        <begin position="491"/>
        <end position="500"/>
    </location>
</feature>
<keyword evidence="3" id="KW-0540">Nuclease</keyword>
<name>A0A7R9ANI3_TIMSH</name>
<dbReference type="GO" id="GO:0003676">
    <property type="term" value="F:nucleic acid binding"/>
    <property type="evidence" value="ECO:0007669"/>
    <property type="project" value="InterPro"/>
</dbReference>
<dbReference type="GO" id="GO:0005634">
    <property type="term" value="C:nucleus"/>
    <property type="evidence" value="ECO:0007669"/>
    <property type="project" value="UniProtKB-SubCell"/>
</dbReference>
<dbReference type="EMBL" id="OC000448">
    <property type="protein sequence ID" value="CAD7257331.1"/>
    <property type="molecule type" value="Genomic_DNA"/>
</dbReference>
<keyword evidence="6" id="KW-0539">Nucleus</keyword>
<keyword evidence="4" id="KW-0378">Hydrolase</keyword>
<dbReference type="Gene3D" id="2.130.10.10">
    <property type="entry name" value="YVTN repeat-like/Quinoprotein amine dehydrogenase"/>
    <property type="match status" value="1"/>
</dbReference>
<dbReference type="SMART" id="SM00479">
    <property type="entry name" value="EXOIII"/>
    <property type="match status" value="1"/>
</dbReference>
<feature type="region of interest" description="Disordered" evidence="7">
    <location>
        <begin position="166"/>
        <end position="189"/>
    </location>
</feature>
<evidence type="ECO:0000256" key="3">
    <source>
        <dbReference type="ARBA" id="ARBA00022722"/>
    </source>
</evidence>
<dbReference type="InterPro" id="IPR013520">
    <property type="entry name" value="Ribonucl_H"/>
</dbReference>
<dbReference type="InterPro" id="IPR047021">
    <property type="entry name" value="REXO1/3/4-like"/>
</dbReference>
<feature type="compositionally biased region" description="Low complexity" evidence="7">
    <location>
        <begin position="258"/>
        <end position="272"/>
    </location>
</feature>
<dbReference type="PANTHER" id="PTHR12801:SF115">
    <property type="entry name" value="FI18136P1-RELATED"/>
    <property type="match status" value="1"/>
</dbReference>
<dbReference type="AlphaFoldDB" id="A0A7R9ANI3"/>
<dbReference type="InterPro" id="IPR034922">
    <property type="entry name" value="REX1-like_exo"/>
</dbReference>
<dbReference type="InterPro" id="IPR015943">
    <property type="entry name" value="WD40/YVTN_repeat-like_dom_sf"/>
</dbReference>
<dbReference type="InterPro" id="IPR036397">
    <property type="entry name" value="RNaseH_sf"/>
</dbReference>
<feature type="domain" description="Exonuclease" evidence="8">
    <location>
        <begin position="657"/>
        <end position="817"/>
    </location>
</feature>
<dbReference type="PANTHER" id="PTHR12801">
    <property type="entry name" value="RNA EXONUCLEASE REXO1 / RECO3 FAMILY MEMBER-RELATED"/>
    <property type="match status" value="1"/>
</dbReference>
<evidence type="ECO:0000256" key="4">
    <source>
        <dbReference type="ARBA" id="ARBA00022801"/>
    </source>
</evidence>
<evidence type="ECO:0000256" key="7">
    <source>
        <dbReference type="SAM" id="MobiDB-lite"/>
    </source>
</evidence>
<protein>
    <recommendedName>
        <fullName evidence="8">Exonuclease domain-containing protein</fullName>
    </recommendedName>
</protein>
<feature type="region of interest" description="Disordered" evidence="7">
    <location>
        <begin position="468"/>
        <end position="533"/>
    </location>
</feature>
<gene>
    <name evidence="9" type="ORF">TSIB3V08_LOCUS1602</name>
</gene>
<dbReference type="Gene3D" id="3.30.420.10">
    <property type="entry name" value="Ribonuclease H-like superfamily/Ribonuclease H"/>
    <property type="match status" value="1"/>
</dbReference>
<dbReference type="InterPro" id="IPR012337">
    <property type="entry name" value="RNaseH-like_sf"/>
</dbReference>
<feature type="compositionally biased region" description="Basic residues" evidence="7">
    <location>
        <begin position="304"/>
        <end position="314"/>
    </location>
</feature>
<evidence type="ECO:0000259" key="8">
    <source>
        <dbReference type="SMART" id="SM00479"/>
    </source>
</evidence>
<dbReference type="FunFam" id="3.30.420.10:FF:000031">
    <property type="entry name" value="RNA exonuclease 1"/>
    <property type="match status" value="1"/>
</dbReference>
<feature type="region of interest" description="Disordered" evidence="7">
    <location>
        <begin position="242"/>
        <end position="328"/>
    </location>
</feature>
<proteinExistence type="inferred from homology"/>
<evidence type="ECO:0000256" key="5">
    <source>
        <dbReference type="ARBA" id="ARBA00022839"/>
    </source>
</evidence>
<dbReference type="SUPFAM" id="SSF53098">
    <property type="entry name" value="Ribonuclease H-like"/>
    <property type="match status" value="1"/>
</dbReference>
<comment type="subcellular location">
    <subcellularLocation>
        <location evidence="1">Nucleus</location>
    </subcellularLocation>
</comment>
<evidence type="ECO:0000256" key="2">
    <source>
        <dbReference type="ARBA" id="ARBA00006357"/>
    </source>
</evidence>
<sequence length="828" mass="91887">MAVILQNLYASYFKDYFSHRNFFRFVWRARSVESLTDLDVTCEVDSIKETEAVELNTTSALANYATESTSERNTERLPPPLMMIAPTFVDRGCHGVGTTDPPAVNLSFLDHNCYLFIQVAPRLSVNEAKFDFFTDDTASWKNYGRSGDLTRDPRIYSEVVVEQKEKVSAHNSAPKASKKNKQEKWGRDSKQRFAHPWLLTSLKGHTGKVLDMDFSSNGKFLATCAEAVELNTTSTLANYATKADTEELDPGGRGSGRGSSHSSGSEGNKENSPTAGGAGRGLSRRQKKNRVRRDDGSPVGANRAAKKPRAKTTARRACDVSGRRHSGNTPVLRQHAKLNLSDSDLSVFLRHYVLSPDQLFELGYPLESSLYPNKALIFKNPTNCGPIPNPCQAAAQQRTYDSSRHYFDVNAREFVPKKTKSSRCYGDKINIVDPAKMSSMYVTNLDGCPGMDYREIGLEWNVDHGANSAGGNRKAATQFDDSSDNTKSGEESCSNSSSQELFTESDSCDAQSNEIGVEEDSSEGSEEKGKPGKAVSGVKCVLSAKSDEEHWYGSDEKRCVRCGRGFFVTTDGEYLTQEHCLYHWGKLQKNVCPSSGKNSALTTRTEYGCCKGKQSSKGCTTGKLHVWNGVGPGVNGPFDGYVRTRLRRVPPSDGNFGVYALDCEMCFTTRGLELTKVTVVAADGRLVYDCLVRPENFIIDYNTRFSGITARDLSKRATKTLKDVQNDLMGFINADTILIGHGLENDLRALQIIHGTVIDTSVVFPHYWGLPYRRSLKSLVGCLLKRDIQQDSSGHDSFEDARACIELMLWRIRKDFRSVLDDRTHYIM</sequence>